<protein>
    <submittedName>
        <fullName evidence="2">Uncharacterized protein</fullName>
    </submittedName>
</protein>
<evidence type="ECO:0000313" key="2">
    <source>
        <dbReference type="EMBL" id="CAI9178606.1"/>
    </source>
</evidence>
<organism evidence="2 3">
    <name type="scientific">Rangifer tarandus platyrhynchus</name>
    <name type="common">Svalbard reindeer</name>
    <dbReference type="NCBI Taxonomy" id="3082113"/>
    <lineage>
        <taxon>Eukaryota</taxon>
        <taxon>Metazoa</taxon>
        <taxon>Chordata</taxon>
        <taxon>Craniata</taxon>
        <taxon>Vertebrata</taxon>
        <taxon>Euteleostomi</taxon>
        <taxon>Mammalia</taxon>
        <taxon>Eutheria</taxon>
        <taxon>Laurasiatheria</taxon>
        <taxon>Artiodactyla</taxon>
        <taxon>Ruminantia</taxon>
        <taxon>Pecora</taxon>
        <taxon>Cervidae</taxon>
        <taxon>Odocoileinae</taxon>
        <taxon>Rangifer</taxon>
    </lineage>
</organism>
<keyword evidence="3" id="KW-1185">Reference proteome</keyword>
<evidence type="ECO:0000256" key="1">
    <source>
        <dbReference type="SAM" id="MobiDB-lite"/>
    </source>
</evidence>
<proteinExistence type="predicted"/>
<feature type="region of interest" description="Disordered" evidence="1">
    <location>
        <begin position="30"/>
        <end position="73"/>
    </location>
</feature>
<evidence type="ECO:0000313" key="3">
    <source>
        <dbReference type="Proteomes" id="UP001176941"/>
    </source>
</evidence>
<gene>
    <name evidence="2" type="ORF">MRATA1EN1_LOCUS27568</name>
</gene>
<sequence length="73" mass="7789">MFGVSRAHHKPAVIQSSRWLVPHPATLEASQTHLQAPAGLPPRLSDFGSRQNPAADHPAPTQVNKPRAASPPT</sequence>
<name>A0ABN9A2G9_RANTA</name>
<dbReference type="Proteomes" id="UP001176941">
    <property type="component" value="Chromosome 8"/>
</dbReference>
<reference evidence="2" key="1">
    <citation type="submission" date="2023-04" db="EMBL/GenBank/DDBJ databases">
        <authorList>
            <consortium name="ELIXIR-Norway"/>
        </authorList>
    </citation>
    <scope>NUCLEOTIDE SEQUENCE [LARGE SCALE GENOMIC DNA]</scope>
</reference>
<accession>A0ABN9A2G9</accession>
<dbReference type="EMBL" id="OX459944">
    <property type="protein sequence ID" value="CAI9178606.1"/>
    <property type="molecule type" value="Genomic_DNA"/>
</dbReference>